<reference evidence="1 2" key="1">
    <citation type="submission" date="2020-08" db="EMBL/GenBank/DDBJ databases">
        <title>A Genomic Blueprint of the Chicken Gut Microbiome.</title>
        <authorList>
            <person name="Gilroy R."/>
            <person name="Ravi A."/>
            <person name="Getino M."/>
            <person name="Pursley I."/>
            <person name="Horton D.L."/>
            <person name="Alikhan N.-F."/>
            <person name="Baker D."/>
            <person name="Gharbi K."/>
            <person name="Hall N."/>
            <person name="Watson M."/>
            <person name="Adriaenssens E.M."/>
            <person name="Foster-Nyarko E."/>
            <person name="Jarju S."/>
            <person name="Secka A."/>
            <person name="Antonio M."/>
            <person name="Oren A."/>
            <person name="Chaudhuri R."/>
            <person name="La Ragione R.M."/>
            <person name="Hildebrand F."/>
            <person name="Pallen M.J."/>
        </authorList>
    </citation>
    <scope>NUCLEOTIDE SEQUENCE [LARGE SCALE GENOMIC DNA]</scope>
    <source>
        <strain evidence="1 2">Sa2CUA8</strain>
    </source>
</reference>
<keyword evidence="2" id="KW-1185">Reference proteome</keyword>
<accession>A0ABR8V6L7</accession>
<organism evidence="1 2">
    <name type="scientific">Oerskovia gallyi</name>
    <dbReference type="NCBI Taxonomy" id="2762226"/>
    <lineage>
        <taxon>Bacteria</taxon>
        <taxon>Bacillati</taxon>
        <taxon>Actinomycetota</taxon>
        <taxon>Actinomycetes</taxon>
        <taxon>Micrococcales</taxon>
        <taxon>Cellulomonadaceae</taxon>
        <taxon>Oerskovia</taxon>
    </lineage>
</organism>
<evidence type="ECO:0008006" key="3">
    <source>
        <dbReference type="Google" id="ProtNLM"/>
    </source>
</evidence>
<dbReference type="Proteomes" id="UP000633601">
    <property type="component" value="Unassembled WGS sequence"/>
</dbReference>
<evidence type="ECO:0000313" key="1">
    <source>
        <dbReference type="EMBL" id="MBD8000422.1"/>
    </source>
</evidence>
<comment type="caution">
    <text evidence="1">The sequence shown here is derived from an EMBL/GenBank/DDBJ whole genome shotgun (WGS) entry which is preliminary data.</text>
</comment>
<protein>
    <recommendedName>
        <fullName evidence="3">Septum formation-related domain-containing protein</fullName>
    </recommendedName>
</protein>
<gene>
    <name evidence="1" type="ORF">H9640_17900</name>
</gene>
<dbReference type="EMBL" id="JACSQE010000017">
    <property type="protein sequence ID" value="MBD8000422.1"/>
    <property type="molecule type" value="Genomic_DNA"/>
</dbReference>
<sequence length="249" mass="25136">MRAGARGRAAARSGLVGTLGLVLLLSACSSTSDGVASLEEEGGGAVRGGYADEKTADYADCLTDVGLSVHAETEGSFKGFLVIEGAQILGDTDTSPIGVDGEDRDADIKKCRAEFSGAKDLLDASTTVDLPVEDTLVDDDVAAASRAWAQCARDAGFAMIADPVVDMVVIPEGLTVEQAQQLGSACSKPIADAGDPTPHFDYQAAVKVEGGGLDIAPYMKAIEGPIYANVTSGGPPSGGAPSDGGTEAP</sequence>
<proteinExistence type="predicted"/>
<dbReference type="RefSeq" id="WP_191792128.1">
    <property type="nucleotide sequence ID" value="NZ_JACSQE010000017.1"/>
</dbReference>
<name>A0ABR8V6L7_9CELL</name>
<dbReference type="PROSITE" id="PS51257">
    <property type="entry name" value="PROKAR_LIPOPROTEIN"/>
    <property type="match status" value="1"/>
</dbReference>
<evidence type="ECO:0000313" key="2">
    <source>
        <dbReference type="Proteomes" id="UP000633601"/>
    </source>
</evidence>